<keyword evidence="2" id="KW-0238">DNA-binding</keyword>
<dbReference type="SMART" id="SM00418">
    <property type="entry name" value="HTH_ARSR"/>
    <property type="match status" value="1"/>
</dbReference>
<dbReference type="PRINTS" id="PR00778">
    <property type="entry name" value="HTHARSR"/>
</dbReference>
<reference evidence="5" key="2">
    <citation type="submission" date="2020-11" db="EMBL/GenBank/DDBJ databases">
        <title>Description of novel Gluconobacter species.</title>
        <authorList>
            <person name="Cleenwerck I."/>
            <person name="Cnockaert M."/>
            <person name="Borremans W."/>
            <person name="Wieme A.D."/>
            <person name="De Vuyst L."/>
            <person name="Vandamme P."/>
        </authorList>
    </citation>
    <scope>NUCLEOTIDE SEQUENCE</scope>
    <source>
        <strain evidence="5">R71697</strain>
    </source>
</reference>
<dbReference type="PANTHER" id="PTHR43132:SF2">
    <property type="entry name" value="ARSENICAL RESISTANCE OPERON REPRESSOR ARSR-RELATED"/>
    <property type="match status" value="1"/>
</dbReference>
<dbReference type="InterPro" id="IPR011991">
    <property type="entry name" value="ArsR-like_HTH"/>
</dbReference>
<dbReference type="CDD" id="cd00090">
    <property type="entry name" value="HTH_ARSR"/>
    <property type="match status" value="1"/>
</dbReference>
<dbReference type="Proteomes" id="UP000661006">
    <property type="component" value="Unassembled WGS sequence"/>
</dbReference>
<dbReference type="NCBIfam" id="NF033788">
    <property type="entry name" value="HTH_metalloreg"/>
    <property type="match status" value="1"/>
</dbReference>
<evidence type="ECO:0000259" key="4">
    <source>
        <dbReference type="PROSITE" id="PS50987"/>
    </source>
</evidence>
<dbReference type="Pfam" id="PF01022">
    <property type="entry name" value="HTH_5"/>
    <property type="match status" value="1"/>
</dbReference>
<keyword evidence="1" id="KW-0805">Transcription regulation</keyword>
<dbReference type="InterPro" id="IPR036388">
    <property type="entry name" value="WH-like_DNA-bd_sf"/>
</dbReference>
<reference evidence="5" key="1">
    <citation type="submission" date="2020-04" db="EMBL/GenBank/DDBJ databases">
        <authorList>
            <person name="Sombolestani A."/>
        </authorList>
    </citation>
    <scope>NUCLEOTIDE SEQUENCE</scope>
    <source>
        <strain evidence="5">R71697</strain>
    </source>
</reference>
<protein>
    <submittedName>
        <fullName evidence="5">Winged helix-turn-helix transcriptional regulator</fullName>
    </submittedName>
</protein>
<evidence type="ECO:0000256" key="2">
    <source>
        <dbReference type="ARBA" id="ARBA00023125"/>
    </source>
</evidence>
<dbReference type="InterPro" id="IPR036390">
    <property type="entry name" value="WH_DNA-bd_sf"/>
</dbReference>
<dbReference type="InterPro" id="IPR051011">
    <property type="entry name" value="Metal_resp_trans_reg"/>
</dbReference>
<dbReference type="SUPFAM" id="SSF46785">
    <property type="entry name" value="Winged helix' DNA-binding domain"/>
    <property type="match status" value="1"/>
</dbReference>
<name>A0A9Q2IJL3_GLUJA</name>
<dbReference type="PANTHER" id="PTHR43132">
    <property type="entry name" value="ARSENICAL RESISTANCE OPERON REPRESSOR ARSR-RELATED"/>
    <property type="match status" value="1"/>
</dbReference>
<comment type="caution">
    <text evidence="5">The sequence shown here is derived from an EMBL/GenBank/DDBJ whole genome shotgun (WGS) entry which is preliminary data.</text>
</comment>
<accession>A0A9Q2IJL3</accession>
<evidence type="ECO:0000313" key="5">
    <source>
        <dbReference type="EMBL" id="MBF0869389.1"/>
    </source>
</evidence>
<dbReference type="GeneID" id="81473205"/>
<sequence>MTLLALEESRNLAEWLRVLAQPQRLTILSALLDGPHAVSEIESMTGIGQPTLSQHLGTLRRSGLIESQRESRAISYCMADTPDAARARMLLMTLRPDGQAVAPSAAAPLRQASIQAASQDGARFARIIRPLPRSV</sequence>
<dbReference type="AlphaFoldDB" id="A0A9Q2IJL3"/>
<dbReference type="PROSITE" id="PS50987">
    <property type="entry name" value="HTH_ARSR_2"/>
    <property type="match status" value="1"/>
</dbReference>
<evidence type="ECO:0000313" key="6">
    <source>
        <dbReference type="Proteomes" id="UP000661006"/>
    </source>
</evidence>
<gene>
    <name evidence="5" type="ORF">HKD32_00755</name>
</gene>
<dbReference type="Gene3D" id="1.10.10.10">
    <property type="entry name" value="Winged helix-like DNA-binding domain superfamily/Winged helix DNA-binding domain"/>
    <property type="match status" value="1"/>
</dbReference>
<proteinExistence type="predicted"/>
<dbReference type="EMBL" id="JABCQN010000001">
    <property type="protein sequence ID" value="MBF0869389.1"/>
    <property type="molecule type" value="Genomic_DNA"/>
</dbReference>
<dbReference type="InterPro" id="IPR001845">
    <property type="entry name" value="HTH_ArsR_DNA-bd_dom"/>
</dbReference>
<evidence type="ECO:0000256" key="1">
    <source>
        <dbReference type="ARBA" id="ARBA00023015"/>
    </source>
</evidence>
<keyword evidence="3" id="KW-0804">Transcription</keyword>
<evidence type="ECO:0000256" key="3">
    <source>
        <dbReference type="ARBA" id="ARBA00023163"/>
    </source>
</evidence>
<organism evidence="5 6">
    <name type="scientific">Gluconobacter japonicus</name>
    <dbReference type="NCBI Taxonomy" id="376620"/>
    <lineage>
        <taxon>Bacteria</taxon>
        <taxon>Pseudomonadati</taxon>
        <taxon>Pseudomonadota</taxon>
        <taxon>Alphaproteobacteria</taxon>
        <taxon>Acetobacterales</taxon>
        <taxon>Acetobacteraceae</taxon>
        <taxon>Gluconobacter</taxon>
    </lineage>
</organism>
<dbReference type="GO" id="GO:0003700">
    <property type="term" value="F:DNA-binding transcription factor activity"/>
    <property type="evidence" value="ECO:0007669"/>
    <property type="project" value="InterPro"/>
</dbReference>
<dbReference type="GO" id="GO:0003677">
    <property type="term" value="F:DNA binding"/>
    <property type="evidence" value="ECO:0007669"/>
    <property type="project" value="UniProtKB-KW"/>
</dbReference>
<feature type="domain" description="HTH arsR-type" evidence="4">
    <location>
        <begin position="4"/>
        <end position="98"/>
    </location>
</feature>
<dbReference type="RefSeq" id="WP_061932831.1">
    <property type="nucleotide sequence ID" value="NZ_JABCQN010000001.1"/>
</dbReference>